<dbReference type="Pfam" id="PF04253">
    <property type="entry name" value="TFR_dimer"/>
    <property type="match status" value="1"/>
</dbReference>
<dbReference type="InterPro" id="IPR039373">
    <property type="entry name" value="Peptidase_M28B"/>
</dbReference>
<dbReference type="GeneID" id="14494493"/>
<proteinExistence type="inferred from homology"/>
<gene>
    <name evidence="5" type="primary">TBLA0B03690</name>
    <name evidence="5" type="ORF">TBLA_0B03690</name>
</gene>
<dbReference type="SUPFAM" id="SSF53187">
    <property type="entry name" value="Zn-dependent exopeptidases"/>
    <property type="match status" value="1"/>
</dbReference>
<dbReference type="InterPro" id="IPR036757">
    <property type="entry name" value="TFR-like_dimer_dom_sf"/>
</dbReference>
<feature type="domain" description="Transferrin receptor-like dimerisation" evidence="3">
    <location>
        <begin position="713"/>
        <end position="840"/>
    </location>
</feature>
<feature type="transmembrane region" description="Helical" evidence="2">
    <location>
        <begin position="179"/>
        <end position="199"/>
    </location>
</feature>
<dbReference type="EMBL" id="HE806317">
    <property type="protein sequence ID" value="CCH59208.1"/>
    <property type="molecule type" value="Genomic_DNA"/>
</dbReference>
<dbReference type="SUPFAM" id="SSF47672">
    <property type="entry name" value="Transferrin receptor-like dimerisation domain"/>
    <property type="match status" value="1"/>
</dbReference>
<name>I2GYK6_HENB6</name>
<evidence type="ECO:0000256" key="1">
    <source>
        <dbReference type="ARBA" id="ARBA00005634"/>
    </source>
</evidence>
<dbReference type="AlphaFoldDB" id="I2GYK6"/>
<dbReference type="Pfam" id="PF04389">
    <property type="entry name" value="Peptidase_M28"/>
    <property type="match status" value="1"/>
</dbReference>
<evidence type="ECO:0000256" key="2">
    <source>
        <dbReference type="SAM" id="Phobius"/>
    </source>
</evidence>
<keyword evidence="2" id="KW-0472">Membrane</keyword>
<evidence type="ECO:0000259" key="3">
    <source>
        <dbReference type="Pfam" id="PF04253"/>
    </source>
</evidence>
<protein>
    <submittedName>
        <fullName evidence="5">Uncharacterized protein</fullName>
    </submittedName>
</protein>
<evidence type="ECO:0000313" key="5">
    <source>
        <dbReference type="EMBL" id="CCH59208.1"/>
    </source>
</evidence>
<dbReference type="FunCoup" id="I2GYK6">
    <property type="interactions" value="27"/>
</dbReference>
<dbReference type="Gene3D" id="3.40.630.10">
    <property type="entry name" value="Zn peptidases"/>
    <property type="match status" value="1"/>
</dbReference>
<evidence type="ECO:0000259" key="4">
    <source>
        <dbReference type="Pfam" id="PF04389"/>
    </source>
</evidence>
<accession>I2GYK6</accession>
<dbReference type="Gene3D" id="3.50.30.30">
    <property type="match status" value="1"/>
</dbReference>
<dbReference type="PANTHER" id="PTHR10404:SF72">
    <property type="entry name" value="ZINC METALLOPROTEASE TRE2-RELATED"/>
    <property type="match status" value="1"/>
</dbReference>
<sequence length="850" mass="97488">MRLGHNRYNRIPDDDNQTAVATDDDTHINIPIHNEFDDIQFNENADTNITETMNDANNNNNNITTDLPDTTSPIVPSLPRNPPIYQSHSFINNYPRNENRLFEGSSSTMEQMSVEEPILNQKTTIREKLILARDSFTEAVIIPFKQKIYYPVTLIFTILSERLNYYLGKIGNPFILKRFFYIVLMTVILYLIRSSGLLYTHHAYAIRGMFSEQSILVKYMQTTVDFNKFERDLEYLSSMQHMTGTKGDMALVNYIQQSFSNNGLKLLKENTYSTYSTYPNINDTFLRAVSDDGKTIMDFDLTIDNFQSMSINGELSKTPILYGYKGRYQDLAALQDSNIISQDQDYMLLLEYDDDILVSEQILMAQKFNSKAVIFISNEINGDKDIIKLRSVSFPQFSMGDPLTPGWHGDTNPLIFANESLALQSILTLPISFNDGEKLLSHLSKDNINFENNKYSGKIGDLYIDLKINNTIRERHPTFDIIGKIEGKEQSDKAVAIVAGRNSISFGAQYPNMGTSALLTIVELMQRVHFEYNWKPLRNIYFISFGGDEFNYAGATELLEERLKPFKDEVYSIIDISQIGFDSNVLSVQTHPLLKNLFQNLNDRDLHIDISHVKQYGNWIPFMANGIPVSVLSNPNVLKRKGYIDTSKDTFENLHELLVKDENRKILQNIFTFIFDTILRLSDDPVIPFDITNYANTLSELLHDLEKQYSGRLNFDSVIKGLLSWKSIGVDSQQWFMTWSNIVLAHNGGLEPSLLSVNRWTWNRKYSNIGRRQCIPEGIPNRPFYKNVLLGSSFWQSSDKMEDHWSFPGVRDAINENDFEKAQRQLDIAGESLQSSAALFIEETNDVGFK</sequence>
<feature type="domain" description="Peptidase M28" evidence="4">
    <location>
        <begin position="481"/>
        <end position="658"/>
    </location>
</feature>
<dbReference type="OrthoDB" id="5841748at2759"/>
<evidence type="ECO:0000313" key="6">
    <source>
        <dbReference type="Proteomes" id="UP000002866"/>
    </source>
</evidence>
<keyword evidence="2" id="KW-1133">Transmembrane helix</keyword>
<dbReference type="Proteomes" id="UP000002866">
    <property type="component" value="Chromosome 2"/>
</dbReference>
<dbReference type="OMA" id="IGRRQCK"/>
<comment type="similarity">
    <text evidence="1">Belongs to the peptidase M28 family. M28B subfamily.</text>
</comment>
<dbReference type="PANTHER" id="PTHR10404">
    <property type="entry name" value="N-ACETYLATED-ALPHA-LINKED ACIDIC DIPEPTIDASE"/>
    <property type="match status" value="1"/>
</dbReference>
<dbReference type="InterPro" id="IPR007365">
    <property type="entry name" value="TFR-like_dimer_dom"/>
</dbReference>
<dbReference type="Gene3D" id="1.20.930.40">
    <property type="entry name" value="Transferrin receptor-like, dimerisation domain"/>
    <property type="match status" value="1"/>
</dbReference>
<dbReference type="eggNOG" id="KOG2195">
    <property type="taxonomic scope" value="Eukaryota"/>
</dbReference>
<dbReference type="GO" id="GO:0004180">
    <property type="term" value="F:carboxypeptidase activity"/>
    <property type="evidence" value="ECO:0007669"/>
    <property type="project" value="TreeGrafter"/>
</dbReference>
<dbReference type="HOGENOM" id="CLU_005688_1_1_1"/>
<dbReference type="InParanoid" id="I2GYK6"/>
<dbReference type="KEGG" id="tbl:TBLA_0B03690"/>
<organism evidence="5 6">
    <name type="scientific">Henningerozyma blattae (strain ATCC 34711 / CBS 6284 / DSM 70876 / NBRC 10599 / NRRL Y-10934 / UCD 77-7)</name>
    <name type="common">Yeast</name>
    <name type="synonym">Tetrapisispora blattae</name>
    <dbReference type="NCBI Taxonomy" id="1071380"/>
    <lineage>
        <taxon>Eukaryota</taxon>
        <taxon>Fungi</taxon>
        <taxon>Dikarya</taxon>
        <taxon>Ascomycota</taxon>
        <taxon>Saccharomycotina</taxon>
        <taxon>Saccharomycetes</taxon>
        <taxon>Saccharomycetales</taxon>
        <taxon>Saccharomycetaceae</taxon>
        <taxon>Henningerozyma</taxon>
    </lineage>
</organism>
<dbReference type="SUPFAM" id="SSF52025">
    <property type="entry name" value="PA domain"/>
    <property type="match status" value="1"/>
</dbReference>
<keyword evidence="2" id="KW-0812">Transmembrane</keyword>
<reference evidence="5 6" key="1">
    <citation type="journal article" date="2011" name="Proc. Natl. Acad. Sci. U.S.A.">
        <title>Evolutionary erosion of yeast sex chromosomes by mating-type switching accidents.</title>
        <authorList>
            <person name="Gordon J.L."/>
            <person name="Armisen D."/>
            <person name="Proux-Wera E."/>
            <person name="Oheigeartaigh S.S."/>
            <person name="Byrne K.P."/>
            <person name="Wolfe K.H."/>
        </authorList>
    </citation>
    <scope>NUCLEOTIDE SEQUENCE [LARGE SCALE GENOMIC DNA]</scope>
    <source>
        <strain evidence="6">ATCC 34711 / CBS 6284 / DSM 70876 / NBRC 10599 / NRRL Y-10934 / UCD 77-7</strain>
    </source>
</reference>
<dbReference type="STRING" id="1071380.I2GYK6"/>
<keyword evidence="6" id="KW-1185">Reference proteome</keyword>
<dbReference type="RefSeq" id="XP_004178727.1">
    <property type="nucleotide sequence ID" value="XM_004178679.1"/>
</dbReference>
<dbReference type="InterPro" id="IPR046450">
    <property type="entry name" value="PA_dom_sf"/>
</dbReference>
<dbReference type="InterPro" id="IPR007484">
    <property type="entry name" value="Peptidase_M28"/>
</dbReference>